<dbReference type="AlphaFoldDB" id="A0A8A1MM04"/>
<sequence length="81" mass="9316">MQHPHRLFRDVLHLSRILHLLSYLLRAIPLHRAQNMPLSGTRNPTASSHLHLTDPGSSILTSGLRFRPLDTIFITLAKWFL</sequence>
<proteinExistence type="predicted"/>
<evidence type="ECO:0000313" key="2">
    <source>
        <dbReference type="EMBL" id="QSS65663.1"/>
    </source>
</evidence>
<reference evidence="2" key="1">
    <citation type="submission" date="2021-01" db="EMBL/GenBank/DDBJ databases">
        <title>Chromosome-level genome assembly of a human fungal pathogen reveals clustering of transcriptionally co-regulated genes.</title>
        <authorList>
            <person name="Voorhies M."/>
            <person name="Cohen S."/>
            <person name="Shea T.P."/>
            <person name="Petrus S."/>
            <person name="Munoz J.F."/>
            <person name="Poplawski S."/>
            <person name="Goldman W.E."/>
            <person name="Michael T."/>
            <person name="Cuomo C.A."/>
            <person name="Sil A."/>
            <person name="Beyhan S."/>
        </authorList>
    </citation>
    <scope>NUCLEOTIDE SEQUENCE</scope>
    <source>
        <strain evidence="2">WU24</strain>
    </source>
</reference>
<feature type="signal peptide" evidence="1">
    <location>
        <begin position="1"/>
        <end position="33"/>
    </location>
</feature>
<organism evidence="2 3">
    <name type="scientific">Ajellomyces capsulatus</name>
    <name type="common">Darling's disease fungus</name>
    <name type="synonym">Histoplasma capsulatum</name>
    <dbReference type="NCBI Taxonomy" id="5037"/>
    <lineage>
        <taxon>Eukaryota</taxon>
        <taxon>Fungi</taxon>
        <taxon>Dikarya</taxon>
        <taxon>Ascomycota</taxon>
        <taxon>Pezizomycotina</taxon>
        <taxon>Eurotiomycetes</taxon>
        <taxon>Eurotiomycetidae</taxon>
        <taxon>Onygenales</taxon>
        <taxon>Ajellomycetaceae</taxon>
        <taxon>Histoplasma</taxon>
    </lineage>
</organism>
<dbReference type="EMBL" id="CP069115">
    <property type="protein sequence ID" value="QSS65663.1"/>
    <property type="molecule type" value="Genomic_DNA"/>
</dbReference>
<accession>A0A8A1MM04</accession>
<keyword evidence="1" id="KW-0732">Signal</keyword>
<name>A0A8A1MM04_AJECA</name>
<feature type="chain" id="PRO_5034717526" evidence="1">
    <location>
        <begin position="34"/>
        <end position="81"/>
    </location>
</feature>
<evidence type="ECO:0000256" key="1">
    <source>
        <dbReference type="SAM" id="SignalP"/>
    </source>
</evidence>
<evidence type="ECO:0000313" key="3">
    <source>
        <dbReference type="Proteomes" id="UP000663671"/>
    </source>
</evidence>
<gene>
    <name evidence="2" type="primary">SLA1</name>
    <name evidence="2" type="ORF">I7I51_06511</name>
</gene>
<dbReference type="Proteomes" id="UP000663671">
    <property type="component" value="Chromosome 3"/>
</dbReference>
<dbReference type="VEuPathDB" id="FungiDB:I7I51_06511"/>
<protein>
    <submittedName>
        <fullName evidence="2">Cytoskeleton assembly control protein SLA1p</fullName>
    </submittedName>
</protein>